<evidence type="ECO:0000256" key="7">
    <source>
        <dbReference type="ARBA" id="ARBA00023065"/>
    </source>
</evidence>
<dbReference type="CDD" id="cd00342">
    <property type="entry name" value="gram_neg_porins"/>
    <property type="match status" value="1"/>
</dbReference>
<evidence type="ECO:0000256" key="11">
    <source>
        <dbReference type="SAM" id="SignalP"/>
    </source>
</evidence>
<feature type="signal peptide" evidence="11">
    <location>
        <begin position="1"/>
        <end position="32"/>
    </location>
</feature>
<evidence type="ECO:0000259" key="12">
    <source>
        <dbReference type="Pfam" id="PF13609"/>
    </source>
</evidence>
<evidence type="ECO:0000256" key="8">
    <source>
        <dbReference type="ARBA" id="ARBA00023114"/>
    </source>
</evidence>
<evidence type="ECO:0000256" key="10">
    <source>
        <dbReference type="ARBA" id="ARBA00023237"/>
    </source>
</evidence>
<evidence type="ECO:0000256" key="9">
    <source>
        <dbReference type="ARBA" id="ARBA00023136"/>
    </source>
</evidence>
<dbReference type="InterPro" id="IPR050298">
    <property type="entry name" value="Gram-neg_bact_OMP"/>
</dbReference>
<dbReference type="EMBL" id="CABVQI010000001">
    <property type="protein sequence ID" value="VWC57500.1"/>
    <property type="molecule type" value="Genomic_DNA"/>
</dbReference>
<evidence type="ECO:0000256" key="5">
    <source>
        <dbReference type="ARBA" id="ARBA00022692"/>
    </source>
</evidence>
<keyword evidence="4" id="KW-1134">Transmembrane beta strand</keyword>
<keyword evidence="8" id="KW-0626">Porin</keyword>
<dbReference type="InterPro" id="IPR023614">
    <property type="entry name" value="Porin_dom_sf"/>
</dbReference>
<dbReference type="Proteomes" id="UP000494274">
    <property type="component" value="Unassembled WGS sequence"/>
</dbReference>
<proteinExistence type="predicted"/>
<keyword evidence="3" id="KW-0813">Transport</keyword>
<dbReference type="Gene3D" id="2.40.160.10">
    <property type="entry name" value="Porin"/>
    <property type="match status" value="1"/>
</dbReference>
<comment type="subunit">
    <text evidence="2">Homotrimer.</text>
</comment>
<name>A0A6P2T2K8_BURL3</name>
<evidence type="ECO:0000256" key="2">
    <source>
        <dbReference type="ARBA" id="ARBA00011233"/>
    </source>
</evidence>
<accession>A0A6P2T2K8</accession>
<dbReference type="GO" id="GO:0009279">
    <property type="term" value="C:cell outer membrane"/>
    <property type="evidence" value="ECO:0007669"/>
    <property type="project" value="UniProtKB-SubCell"/>
</dbReference>
<evidence type="ECO:0000256" key="6">
    <source>
        <dbReference type="ARBA" id="ARBA00022729"/>
    </source>
</evidence>
<reference evidence="13 14" key="1">
    <citation type="submission" date="2019-09" db="EMBL/GenBank/DDBJ databases">
        <authorList>
            <person name="Depoorter E."/>
        </authorList>
    </citation>
    <scope>NUCLEOTIDE SEQUENCE [LARGE SCALE GENOMIC DNA]</scope>
    <source>
        <strain evidence="13">R-18112</strain>
    </source>
</reference>
<dbReference type="GO" id="GO:0006811">
    <property type="term" value="P:monoatomic ion transport"/>
    <property type="evidence" value="ECO:0007669"/>
    <property type="project" value="UniProtKB-KW"/>
</dbReference>
<evidence type="ECO:0000256" key="1">
    <source>
        <dbReference type="ARBA" id="ARBA00004571"/>
    </source>
</evidence>
<dbReference type="GO" id="GO:0015288">
    <property type="term" value="F:porin activity"/>
    <property type="evidence" value="ECO:0007669"/>
    <property type="project" value="UniProtKB-KW"/>
</dbReference>
<sequence length="360" mass="38181">MPMNRICLATLNRIFRIAAPVAALTIGAHAHAQSTVQLYGIVDAWAGYQRVPGNPGAAQLGGGGLSTSFWGFGGQEDLGGGYKAQFAIEGFFRPQNGRFGSFDGDPTFSRNAYVGVASPYGALSLGRQSSLLYLQSAKFNPFYASFTFSPTIVQLYSSLGTYPGFPTDQGIPGGTSWSNAIQYSTPDLGGLSGAAMYALGNEPGENGAKKFAAQAQFTRGALALGAVYQYLNFSSAPGDLGKLLKGFRSQTAAQLGASYDLRIVKLFGEYTYFANTLAGGNFHVNMLQGGVTIPVGIGRILASYAYSRDNSALDQARSTASISYDYPLSKRTDVYAGYLYDHVSNLSTGCTYGAGIRTRF</sequence>
<dbReference type="GO" id="GO:0046930">
    <property type="term" value="C:pore complex"/>
    <property type="evidence" value="ECO:0007669"/>
    <property type="project" value="UniProtKB-KW"/>
</dbReference>
<dbReference type="AlphaFoldDB" id="A0A6P2T2K8"/>
<keyword evidence="9" id="KW-0472">Membrane</keyword>
<feature type="chain" id="PRO_5026837479" evidence="11">
    <location>
        <begin position="33"/>
        <end position="360"/>
    </location>
</feature>
<dbReference type="SUPFAM" id="SSF56935">
    <property type="entry name" value="Porins"/>
    <property type="match status" value="1"/>
</dbReference>
<keyword evidence="7" id="KW-0406">Ion transport</keyword>
<gene>
    <name evidence="13" type="ORF">BLA18112_00520</name>
</gene>
<feature type="domain" description="Porin" evidence="12">
    <location>
        <begin position="22"/>
        <end position="345"/>
    </location>
</feature>
<evidence type="ECO:0000313" key="13">
    <source>
        <dbReference type="EMBL" id="VWC57500.1"/>
    </source>
</evidence>
<evidence type="ECO:0000256" key="4">
    <source>
        <dbReference type="ARBA" id="ARBA00022452"/>
    </source>
</evidence>
<dbReference type="Pfam" id="PF13609">
    <property type="entry name" value="Porin_4"/>
    <property type="match status" value="1"/>
</dbReference>
<evidence type="ECO:0000256" key="3">
    <source>
        <dbReference type="ARBA" id="ARBA00022448"/>
    </source>
</evidence>
<dbReference type="PANTHER" id="PTHR34501:SF9">
    <property type="entry name" value="MAJOR OUTER MEMBRANE PROTEIN P.IA"/>
    <property type="match status" value="1"/>
</dbReference>
<comment type="subcellular location">
    <subcellularLocation>
        <location evidence="1">Cell outer membrane</location>
        <topology evidence="1">Multi-pass membrane protein</topology>
    </subcellularLocation>
</comment>
<keyword evidence="6 11" id="KW-0732">Signal</keyword>
<keyword evidence="10" id="KW-0998">Cell outer membrane</keyword>
<dbReference type="InterPro" id="IPR033900">
    <property type="entry name" value="Gram_neg_porin_domain"/>
</dbReference>
<dbReference type="PANTHER" id="PTHR34501">
    <property type="entry name" value="PROTEIN YDDL-RELATED"/>
    <property type="match status" value="1"/>
</dbReference>
<protein>
    <submittedName>
        <fullName evidence="13">Porin</fullName>
    </submittedName>
</protein>
<organism evidence="13 14">
    <name type="scientific">Burkholderia lata (strain ATCC 17760 / DSM 23089 / LMG 22485 / NCIMB 9086 / R18194 / 383)</name>
    <dbReference type="NCBI Taxonomy" id="482957"/>
    <lineage>
        <taxon>Bacteria</taxon>
        <taxon>Pseudomonadati</taxon>
        <taxon>Pseudomonadota</taxon>
        <taxon>Betaproteobacteria</taxon>
        <taxon>Burkholderiales</taxon>
        <taxon>Burkholderiaceae</taxon>
        <taxon>Burkholderia</taxon>
        <taxon>Burkholderia cepacia complex</taxon>
    </lineage>
</organism>
<evidence type="ECO:0000313" key="14">
    <source>
        <dbReference type="Proteomes" id="UP000494274"/>
    </source>
</evidence>
<keyword evidence="5" id="KW-0812">Transmembrane</keyword>